<dbReference type="EMBL" id="VSSQ01115083">
    <property type="protein sequence ID" value="MPN50683.1"/>
    <property type="molecule type" value="Genomic_DNA"/>
</dbReference>
<reference evidence="1" key="1">
    <citation type="submission" date="2019-08" db="EMBL/GenBank/DDBJ databases">
        <authorList>
            <person name="Kucharzyk K."/>
            <person name="Murdoch R.W."/>
            <person name="Higgins S."/>
            <person name="Loffler F."/>
        </authorList>
    </citation>
    <scope>NUCLEOTIDE SEQUENCE</scope>
</reference>
<organism evidence="1">
    <name type="scientific">bioreactor metagenome</name>
    <dbReference type="NCBI Taxonomy" id="1076179"/>
    <lineage>
        <taxon>unclassified sequences</taxon>
        <taxon>metagenomes</taxon>
        <taxon>ecological metagenomes</taxon>
    </lineage>
</organism>
<proteinExistence type="predicted"/>
<gene>
    <name evidence="1" type="ORF">SDC9_198315</name>
</gene>
<dbReference type="AlphaFoldDB" id="A0A645IU67"/>
<accession>A0A645IU67</accession>
<name>A0A645IU67_9ZZZZ</name>
<evidence type="ECO:0000313" key="1">
    <source>
        <dbReference type="EMBL" id="MPN50683.1"/>
    </source>
</evidence>
<comment type="caution">
    <text evidence="1">The sequence shown here is derived from an EMBL/GenBank/DDBJ whole genome shotgun (WGS) entry which is preliminary data.</text>
</comment>
<protein>
    <submittedName>
        <fullName evidence="1">Uncharacterized protein</fullName>
    </submittedName>
</protein>
<sequence length="107" mass="11998">MHPALLPGRKLAVLLLQQGRQFQRLQHLRLRFVVLPQAKKAQRLTHFHLGGQCGGLQLHPAPPVDLNFTRIGAPQPLHTFQQGGFTRTVGTQQRKGLPLAHLKRNVV</sequence>